<feature type="domain" description="Signal transduction histidine kinase subgroup 3 dimerisation and phosphoacceptor" evidence="11">
    <location>
        <begin position="217"/>
        <end position="282"/>
    </location>
</feature>
<feature type="transmembrane region" description="Helical" evidence="10">
    <location>
        <begin position="172"/>
        <end position="192"/>
    </location>
</feature>
<feature type="transmembrane region" description="Helical" evidence="10">
    <location>
        <begin position="148"/>
        <end position="166"/>
    </location>
</feature>
<dbReference type="Gene3D" id="3.30.565.10">
    <property type="entry name" value="Histidine kinase-like ATPase, C-terminal domain"/>
    <property type="match status" value="1"/>
</dbReference>
<gene>
    <name evidence="12" type="ORF">GS4_02_00560</name>
</gene>
<feature type="transmembrane region" description="Helical" evidence="10">
    <location>
        <begin position="51"/>
        <end position="70"/>
    </location>
</feature>
<dbReference type="eggNOG" id="COG4585">
    <property type="taxonomic scope" value="Bacteria"/>
</dbReference>
<dbReference type="GO" id="GO:0000155">
    <property type="term" value="F:phosphorelay sensor kinase activity"/>
    <property type="evidence" value="ECO:0007669"/>
    <property type="project" value="InterPro"/>
</dbReference>
<feature type="region of interest" description="Disordered" evidence="9">
    <location>
        <begin position="429"/>
        <end position="457"/>
    </location>
</feature>
<dbReference type="Proteomes" id="UP000011666">
    <property type="component" value="Unassembled WGS sequence"/>
</dbReference>
<evidence type="ECO:0000256" key="6">
    <source>
        <dbReference type="ARBA" id="ARBA00022777"/>
    </source>
</evidence>
<dbReference type="GO" id="GO:0016020">
    <property type="term" value="C:membrane"/>
    <property type="evidence" value="ECO:0007669"/>
    <property type="project" value="InterPro"/>
</dbReference>
<protein>
    <recommendedName>
        <fullName evidence="2">histidine kinase</fullName>
        <ecNumber evidence="2">2.7.13.3</ecNumber>
    </recommendedName>
</protein>
<evidence type="ECO:0000256" key="3">
    <source>
        <dbReference type="ARBA" id="ARBA00022553"/>
    </source>
</evidence>
<evidence type="ECO:0000256" key="8">
    <source>
        <dbReference type="ARBA" id="ARBA00023012"/>
    </source>
</evidence>
<dbReference type="CDD" id="cd16917">
    <property type="entry name" value="HATPase_UhpB-NarQ-NarX-like"/>
    <property type="match status" value="1"/>
</dbReference>
<comment type="catalytic activity">
    <reaction evidence="1">
        <text>ATP + protein L-histidine = ADP + protein N-phospho-L-histidine.</text>
        <dbReference type="EC" id="2.7.13.3"/>
    </reaction>
</comment>
<evidence type="ECO:0000256" key="2">
    <source>
        <dbReference type="ARBA" id="ARBA00012438"/>
    </source>
</evidence>
<keyword evidence="8" id="KW-0902">Two-component regulatory system</keyword>
<evidence type="ECO:0000256" key="1">
    <source>
        <dbReference type="ARBA" id="ARBA00000085"/>
    </source>
</evidence>
<dbReference type="PANTHER" id="PTHR24421">
    <property type="entry name" value="NITRATE/NITRITE SENSOR PROTEIN NARX-RELATED"/>
    <property type="match status" value="1"/>
</dbReference>
<keyword evidence="5" id="KW-0547">Nucleotide-binding</keyword>
<evidence type="ECO:0000256" key="10">
    <source>
        <dbReference type="SAM" id="Phobius"/>
    </source>
</evidence>
<dbReference type="InterPro" id="IPR050482">
    <property type="entry name" value="Sensor_HK_TwoCompSys"/>
</dbReference>
<dbReference type="RefSeq" id="WP_007616477.1">
    <property type="nucleotide sequence ID" value="NZ_BANX01000002.1"/>
</dbReference>
<proteinExistence type="predicted"/>
<evidence type="ECO:0000313" key="13">
    <source>
        <dbReference type="Proteomes" id="UP000011666"/>
    </source>
</evidence>
<dbReference type="SUPFAM" id="SSF55874">
    <property type="entry name" value="ATPase domain of HSP90 chaperone/DNA topoisomerase II/histidine kinase"/>
    <property type="match status" value="1"/>
</dbReference>
<sequence length="457" mass="48776">MFRRYRSRRADGRPHRLRRGVVAAGSAMMRELSELPAAQDPAVQRYFSSRVNWFFLFAALVMYSIAWPTLPLTHELPAYTLPVVAAFASLPLALAWAAPTVGWAVSVVSAQVIGLIIPTANGWPWSIQVTHLIVLLVLTTCTYLRGPLTWLPVVWVSTCLVIYFAAPGNDGLGWAFGLTFLAIVVALIRFLVRSRRQLRARTEETELAESQKVVLEERARIARDLHDVVAHRMSVVVVMAQTARYRLSEVSDEAAGEFDEIASAARTSLNEVRQLLGVLRLEGDAPAAPNPGLDDIEALVDATRRTGAEVTLVDELDHSLVGDTAALVVYRIIQESLANATRHAPGSRIDVRVIAHGTAGLEVGVRNSVATAAPMGLSGGGAGIPGMIDRAKTVGGTLGAGPTPDGGFAVRALIPLGEATIRMIDETPTVSGDRPAIEGSATSAGVPTSAGDRPGTH</sequence>
<evidence type="ECO:0000256" key="4">
    <source>
        <dbReference type="ARBA" id="ARBA00022679"/>
    </source>
</evidence>
<dbReference type="AlphaFoldDB" id="M0QDF7"/>
<organism evidence="12 13">
    <name type="scientific">Gordonia soli NBRC 108243</name>
    <dbReference type="NCBI Taxonomy" id="1223545"/>
    <lineage>
        <taxon>Bacteria</taxon>
        <taxon>Bacillati</taxon>
        <taxon>Actinomycetota</taxon>
        <taxon>Actinomycetes</taxon>
        <taxon>Mycobacteriales</taxon>
        <taxon>Gordoniaceae</taxon>
        <taxon>Gordonia</taxon>
    </lineage>
</organism>
<evidence type="ECO:0000313" key="12">
    <source>
        <dbReference type="EMBL" id="GAC66346.1"/>
    </source>
</evidence>
<dbReference type="InterPro" id="IPR036890">
    <property type="entry name" value="HATPase_C_sf"/>
</dbReference>
<keyword evidence="7" id="KW-0067">ATP-binding</keyword>
<dbReference type="InterPro" id="IPR011712">
    <property type="entry name" value="Sig_transdc_His_kin_sub3_dim/P"/>
</dbReference>
<dbReference type="STRING" id="1223545.GS4_02_00560"/>
<keyword evidence="13" id="KW-1185">Reference proteome</keyword>
<keyword evidence="6 12" id="KW-0418">Kinase</keyword>
<dbReference type="EMBL" id="BANX01000002">
    <property type="protein sequence ID" value="GAC66346.1"/>
    <property type="molecule type" value="Genomic_DNA"/>
</dbReference>
<feature type="transmembrane region" description="Helical" evidence="10">
    <location>
        <begin position="123"/>
        <end position="141"/>
    </location>
</feature>
<reference evidence="12 13" key="1">
    <citation type="submission" date="2013-01" db="EMBL/GenBank/DDBJ databases">
        <title>Whole genome shotgun sequence of Gordonia soli NBRC 108243.</title>
        <authorList>
            <person name="Isaki-Nakamura S."/>
            <person name="Hosoyama A."/>
            <person name="Tsuchikane K."/>
            <person name="Ando Y."/>
            <person name="Baba S."/>
            <person name="Ohji S."/>
            <person name="Hamada M."/>
            <person name="Tamura T."/>
            <person name="Yamazoe A."/>
            <person name="Yamazaki S."/>
            <person name="Fujita N."/>
        </authorList>
    </citation>
    <scope>NUCLEOTIDE SEQUENCE [LARGE SCALE GENOMIC DNA]</scope>
    <source>
        <strain evidence="12 13">NBRC 108243</strain>
    </source>
</reference>
<keyword evidence="10" id="KW-0812">Transmembrane</keyword>
<accession>M0QDF7</accession>
<dbReference type="PANTHER" id="PTHR24421:SF10">
    <property type="entry name" value="NITRATE_NITRITE SENSOR PROTEIN NARQ"/>
    <property type="match status" value="1"/>
</dbReference>
<comment type="caution">
    <text evidence="12">The sequence shown here is derived from an EMBL/GenBank/DDBJ whole genome shotgun (WGS) entry which is preliminary data.</text>
</comment>
<dbReference type="EC" id="2.7.13.3" evidence="2"/>
<evidence type="ECO:0000259" key="11">
    <source>
        <dbReference type="Pfam" id="PF07730"/>
    </source>
</evidence>
<keyword evidence="4" id="KW-0808">Transferase</keyword>
<evidence type="ECO:0000256" key="7">
    <source>
        <dbReference type="ARBA" id="ARBA00022840"/>
    </source>
</evidence>
<keyword evidence="3" id="KW-0597">Phosphoprotein</keyword>
<dbReference type="Pfam" id="PF07730">
    <property type="entry name" value="HisKA_3"/>
    <property type="match status" value="1"/>
</dbReference>
<dbReference type="GO" id="GO:0046983">
    <property type="term" value="F:protein dimerization activity"/>
    <property type="evidence" value="ECO:0007669"/>
    <property type="project" value="InterPro"/>
</dbReference>
<dbReference type="GO" id="GO:0005524">
    <property type="term" value="F:ATP binding"/>
    <property type="evidence" value="ECO:0007669"/>
    <property type="project" value="UniProtKB-KW"/>
</dbReference>
<feature type="transmembrane region" description="Helical" evidence="10">
    <location>
        <begin position="76"/>
        <end position="94"/>
    </location>
</feature>
<evidence type="ECO:0000256" key="5">
    <source>
        <dbReference type="ARBA" id="ARBA00022741"/>
    </source>
</evidence>
<evidence type="ECO:0000256" key="9">
    <source>
        <dbReference type="SAM" id="MobiDB-lite"/>
    </source>
</evidence>
<dbReference type="Gene3D" id="1.20.5.1930">
    <property type="match status" value="1"/>
</dbReference>
<name>M0QDF7_9ACTN</name>
<keyword evidence="10" id="KW-1133">Transmembrane helix</keyword>
<keyword evidence="10" id="KW-0472">Membrane</keyword>